<reference evidence="2" key="1">
    <citation type="submission" date="2023-10" db="EMBL/GenBank/DDBJ databases">
        <title>Genome assembly of Pristionchus species.</title>
        <authorList>
            <person name="Yoshida K."/>
            <person name="Sommer R.J."/>
        </authorList>
    </citation>
    <scope>NUCLEOTIDE SEQUENCE</scope>
    <source>
        <strain evidence="2">RS5133</strain>
    </source>
</reference>
<gene>
    <name evidence="2" type="ORF">PFISCL1PPCAC_13480</name>
</gene>
<feature type="non-terminal residue" evidence="2">
    <location>
        <position position="89"/>
    </location>
</feature>
<keyword evidence="1" id="KW-1133">Transmembrane helix</keyword>
<protein>
    <recommendedName>
        <fullName evidence="4">G protein-coupled receptor</fullName>
    </recommendedName>
</protein>
<feature type="transmembrane region" description="Helical" evidence="1">
    <location>
        <begin position="68"/>
        <end position="86"/>
    </location>
</feature>
<comment type="caution">
    <text evidence="2">The sequence shown here is derived from an EMBL/GenBank/DDBJ whole genome shotgun (WGS) entry which is preliminary data.</text>
</comment>
<organism evidence="2 3">
    <name type="scientific">Pristionchus fissidentatus</name>
    <dbReference type="NCBI Taxonomy" id="1538716"/>
    <lineage>
        <taxon>Eukaryota</taxon>
        <taxon>Metazoa</taxon>
        <taxon>Ecdysozoa</taxon>
        <taxon>Nematoda</taxon>
        <taxon>Chromadorea</taxon>
        <taxon>Rhabditida</taxon>
        <taxon>Rhabditina</taxon>
        <taxon>Diplogasteromorpha</taxon>
        <taxon>Diplogasteroidea</taxon>
        <taxon>Neodiplogasteridae</taxon>
        <taxon>Pristionchus</taxon>
    </lineage>
</organism>
<name>A0AAV5VV95_9BILA</name>
<proteinExistence type="predicted"/>
<dbReference type="Proteomes" id="UP001432322">
    <property type="component" value="Unassembled WGS sequence"/>
</dbReference>
<keyword evidence="3" id="KW-1185">Reference proteome</keyword>
<evidence type="ECO:0000313" key="3">
    <source>
        <dbReference type="Proteomes" id="UP001432322"/>
    </source>
</evidence>
<keyword evidence="1" id="KW-0472">Membrane</keyword>
<evidence type="ECO:0000256" key="1">
    <source>
        <dbReference type="SAM" id="Phobius"/>
    </source>
</evidence>
<feature type="non-terminal residue" evidence="2">
    <location>
        <position position="1"/>
    </location>
</feature>
<sequence>LFNTLSRAQSRASVRIYQIPITVSALQGLLLCFFVAIHNFVDIFHDESFISVSIGPLISYLPRPVQEGTFLIAVFLLPMMWVLIPATSV</sequence>
<accession>A0AAV5VV95</accession>
<dbReference type="EMBL" id="BTSY01000004">
    <property type="protein sequence ID" value="GMT22183.1"/>
    <property type="molecule type" value="Genomic_DNA"/>
</dbReference>
<evidence type="ECO:0000313" key="2">
    <source>
        <dbReference type="EMBL" id="GMT22183.1"/>
    </source>
</evidence>
<dbReference type="AlphaFoldDB" id="A0AAV5VV95"/>
<keyword evidence="1" id="KW-0812">Transmembrane</keyword>
<feature type="transmembrane region" description="Helical" evidence="1">
    <location>
        <begin position="21"/>
        <end position="41"/>
    </location>
</feature>
<evidence type="ECO:0008006" key="4">
    <source>
        <dbReference type="Google" id="ProtNLM"/>
    </source>
</evidence>